<dbReference type="InterPro" id="IPR001995">
    <property type="entry name" value="Peptidase_A2_cat"/>
</dbReference>
<dbReference type="InterPro" id="IPR021109">
    <property type="entry name" value="Peptidase_aspartic_dom_sf"/>
</dbReference>
<evidence type="ECO:0000256" key="4">
    <source>
        <dbReference type="ARBA" id="ARBA00022884"/>
    </source>
</evidence>
<protein>
    <recommendedName>
        <fullName evidence="1">RNA-directed DNA polymerase</fullName>
        <ecNumber evidence="1">2.7.7.49</ecNumber>
    </recommendedName>
</protein>
<evidence type="ECO:0000259" key="8">
    <source>
        <dbReference type="PROSITE" id="PS50878"/>
    </source>
</evidence>
<feature type="domain" description="Peptidase A2" evidence="6">
    <location>
        <begin position="1780"/>
        <end position="1853"/>
    </location>
</feature>
<dbReference type="CDD" id="cd09274">
    <property type="entry name" value="RNase_HI_RT_Ty3"/>
    <property type="match status" value="1"/>
</dbReference>
<dbReference type="Pfam" id="PF23055">
    <property type="entry name" value="DUF7041"/>
    <property type="match status" value="1"/>
</dbReference>
<sequence>MDLKKLKSARGFVKGTITRLYSFVRNELSQLPLETLKIKLEKVNSAFLEYESLSKEILCIDHEDSEDFASVEDQFYTIATILNKEINSRSPPQIPAATVPSTPATSAIKLPPIDIQTFTGKFIDYVPFINIFMSLIDNNNSLDNIQKLYYLRSFVREEPFDLIKNLPLVGESYQEALKLLKNRYENKNRIVNEHICNLLDLRTVGKSTASNLREFVSAIRQQVAAIKNHNPNIIYWDHILTCIILRKLDGYTSRAYQLERDLDAEPSLEDLLCYLDKRALALEGTDQGLHQQQPQARYGKVAAHAAAADKPPTCLNCKSTNHKLFNCKKFQLMASKERIDFVKQNKLCNVCLGAHFSKCRFHFRCAECKGPHNTLVHYNEPALAPPVTLTGNNNSNVLLPTARVKAIAKDGTEVHFKALLDSGSQVSIVTSKLVQLLGLTPKQSATNIIGISNAKNHLKYCVPLEIHSLKSTFKTTVTCHVTDQITSQLPQSKINLDELQLPSNIEWADEQFNVPSDIHMLMGANIMFQVLLPEKSSVTPANNSGKQSPAQNDLHIFNTHFGHIIGGSLPTGSIKGQILCNKVVLKCEMDLNETLGQFWTNEKVPEIFSEKSPEHELCEQIFQNSVELKDKQFQVPLPLKLPLSEVKETLGDSFNLALKRFHNLEKKLMANPELFMQYKQFIHEFLSLGHGHYVDIEMYDINKQAAYYMPHHAIIKPESKTTKVRSVFDASMKTNKKVSLNDLQLNGPVVQRDLFDIMLLFRLGRYTITSDIKRMFRNILVDPAFTSLQNILWRDDPSQPIKCIRLDRVTYGLKSSSYLATRCLIELANRYENEYPLAAFILRNNTYVDDVLYSHNDLATVREAKQQLCSLLSLGSFNTHKWSSNNELVLSDIPLEDQHFDSIDLQKDNYNMKTLGLQINTKEDNFIITSPGTFDTNLLTKRSILSYIGRCYDPIGFINPIIVVAKSIMQKLWINNTDWNSCPPTDVEREWIQFTEDLRVMEPIQINRNVRFSDEDTVELIGFADASSSTAHGCCIYLRVTTPTGNTTLHLLCSKSRINPIQKKGMTVPRLELNAALLLSKLMSKTYDTLKLKVNVSKVYLFSDSQIVLAWLKMELTNLQAYVANRVNVIRQHTVSWQWLYISTDNNPADLVSRGVRPHELSNCEQWWHGPRFLNDSEYNFPITETNTSSDLPEVKHCLVLSSDHGSHTGPLECVVRNCCQRPAGAWYSHSTTCSPLRTAYIGNKFQNVLRSKITPNGGTDEDIGNRINKARGAFAMLSPVWRSSAFRLQTKIRLFKACVKTVLLYDCETWKKTVQTTNKLQVFVNRCLRNILGIRWFDFVSNEELWRRTHQKPVAETVKECKWRWIGHVLRRTEDVPKEALTWHPEGGKRRLGRPRETWQRSVKKEMGQAGMSWADVSELAQDPVTGTTILRASEVVIRVGSSYNDRGGSEHVTSKTVVHEDYKYLISYDNDVAVLVLPTSMSNYRSSSVQPAAIPPGGYVVPDNASVVAVGWGLTDTNCSKSLPLGLRHVGLRTVDRRTCGARWGQVVPEPMLCAGLLGVGGAGACRGDSGGPLVYNGVVVGVTSFAMRCDDSFYPHVFMRVSSYTDWINNTVSQNQVVAVHKNSHNTAVAADVTSLMLLAFATNLEPQYADLVEELVLNPPATDKYEKLKTELIRTLSQSKAKKLQRLLDREEIDRVPDKEQSCTYSSFCSIKGEVTIQLPEASPLLVPRQVRQQGEDLHPPMRLQGGKLPGQSVMATNDCPSSTGRLFVTDRRSKAQFLVDTGSDLCVFPRSALRERRAKTNYQLCAANGTTIDTYGFAQLKLNLGLRRDYPWRFIVADVTKPIIGVDFLSFYNLIVDCRNQRLIDNTTSLSTVGSVDLICNSITSVKVSTGDTRFHKLLAEFPEITRPSGTTRTTLHNTVHHIRTTPGPPVSSSPRRLAPDKLKIAKQEFEEMLASGTARPSESSWSSPLHLAPKKDNGWRPCGDYRALNARTIPDKYPVRHIHDFSHSISGCRVFSTIDLVKAYNQIPVSVDDIPKTAITTPFGMFEFPFMTFGLRNAGQTFQRFVDKMTRGLYFCYCYLDDFLVFSRDEVEHESHLRQLFTRMKEYGILVNTSKCVFGKSEVTFLGYQISTAGTKPLDSKVEAIKNFPVPTTVRELRRFLGMINFYRRFMPQAAATQAPLNALLTGSVKASHPVNLTGDSLQAFEDCKSNLCSATLLAHPDCQAKLALITDASDVAMGAVLQQFKDDTWQPLAFFSRKFSSSQQKYSPYDRELLAIYEGIKYFRHMLEARHFTVFTDHKPICYAFRERKTNCSPRQYRHLDYISQFTTDIQYIAGKDNVVADTLSRVSELQTTTVDDEAIAQAQASDQELALFLDDASSSLRLRKMNVPGSRLELYCDVRFYLFWHKIYLPNLVFA</sequence>
<dbReference type="EMBL" id="CAJHNJ030000011">
    <property type="protein sequence ID" value="CAG9108987.1"/>
    <property type="molecule type" value="Genomic_DNA"/>
</dbReference>
<dbReference type="PROSITE" id="PS00135">
    <property type="entry name" value="TRYPSIN_SER"/>
    <property type="match status" value="1"/>
</dbReference>
<evidence type="ECO:0000259" key="6">
    <source>
        <dbReference type="PROSITE" id="PS50175"/>
    </source>
</evidence>
<comment type="caution">
    <text evidence="9">The sequence shown here is derived from an EMBL/GenBank/DDBJ whole genome shotgun (WGS) entry which is preliminary data.</text>
</comment>
<dbReference type="InterPro" id="IPR000477">
    <property type="entry name" value="RT_dom"/>
</dbReference>
<dbReference type="PROSITE" id="PS50240">
    <property type="entry name" value="TRYPSIN_DOM"/>
    <property type="match status" value="1"/>
</dbReference>
<keyword evidence="5" id="KW-0229">DNA integration</keyword>
<name>A0A8S4E153_PLUXY</name>
<gene>
    <name evidence="9" type="ORF">PLXY2_LOCUS4249</name>
</gene>
<dbReference type="InterPro" id="IPR041577">
    <property type="entry name" value="RT_RNaseH_2"/>
</dbReference>
<dbReference type="InterPro" id="IPR033116">
    <property type="entry name" value="TRYPSIN_SER"/>
</dbReference>
<dbReference type="InterPro" id="IPR043502">
    <property type="entry name" value="DNA/RNA_pol_sf"/>
</dbReference>
<dbReference type="Pfam" id="PF17919">
    <property type="entry name" value="RT_RNaseH_2"/>
    <property type="match status" value="1"/>
</dbReference>
<dbReference type="InterPro" id="IPR045609">
    <property type="entry name" value="DUF6451"/>
</dbReference>
<dbReference type="InterPro" id="IPR043128">
    <property type="entry name" value="Rev_trsase/Diguanyl_cyclase"/>
</dbReference>
<dbReference type="SUPFAM" id="SSF56672">
    <property type="entry name" value="DNA/RNA polymerases"/>
    <property type="match status" value="2"/>
</dbReference>
<dbReference type="InterPro" id="IPR008042">
    <property type="entry name" value="Retrotrans_Pao"/>
</dbReference>
<dbReference type="GO" id="GO:0004190">
    <property type="term" value="F:aspartic-type endopeptidase activity"/>
    <property type="evidence" value="ECO:0007669"/>
    <property type="project" value="InterPro"/>
</dbReference>
<keyword evidence="4" id="KW-0694">RNA-binding</keyword>
<evidence type="ECO:0000256" key="1">
    <source>
        <dbReference type="ARBA" id="ARBA00012493"/>
    </source>
</evidence>
<evidence type="ECO:0000313" key="10">
    <source>
        <dbReference type="Proteomes" id="UP000653454"/>
    </source>
</evidence>
<dbReference type="InterPro" id="IPR043504">
    <property type="entry name" value="Peptidase_S1_PA_chymotrypsin"/>
</dbReference>
<dbReference type="InterPro" id="IPR001254">
    <property type="entry name" value="Trypsin_dom"/>
</dbReference>
<dbReference type="PROSITE" id="PS50878">
    <property type="entry name" value="RT_POL"/>
    <property type="match status" value="1"/>
</dbReference>
<dbReference type="SUPFAM" id="SSF50494">
    <property type="entry name" value="Trypsin-like serine proteases"/>
    <property type="match status" value="1"/>
</dbReference>
<dbReference type="CDD" id="cd00303">
    <property type="entry name" value="retropepsin_like"/>
    <property type="match status" value="1"/>
</dbReference>
<accession>A0A8S4E153</accession>
<dbReference type="Pfam" id="PF05380">
    <property type="entry name" value="Peptidase_A17"/>
    <property type="match status" value="1"/>
</dbReference>
<dbReference type="FunFam" id="3.30.70.270:FF:000020">
    <property type="entry name" value="Transposon Tf2-6 polyprotein-like Protein"/>
    <property type="match status" value="1"/>
</dbReference>
<dbReference type="InterPro" id="IPR001969">
    <property type="entry name" value="Aspartic_peptidase_AS"/>
</dbReference>
<feature type="domain" description="Peptidase S1" evidence="7">
    <location>
        <begin position="1386"/>
        <end position="1616"/>
    </location>
</feature>
<dbReference type="Pfam" id="PF03564">
    <property type="entry name" value="DUF1759"/>
    <property type="match status" value="1"/>
</dbReference>
<dbReference type="Gene3D" id="2.40.70.10">
    <property type="entry name" value="Acid Proteases"/>
    <property type="match status" value="2"/>
</dbReference>
<evidence type="ECO:0000256" key="2">
    <source>
        <dbReference type="ARBA" id="ARBA00022801"/>
    </source>
</evidence>
<dbReference type="PROSITE" id="PS00141">
    <property type="entry name" value="ASP_PROTEASE"/>
    <property type="match status" value="1"/>
</dbReference>
<dbReference type="GO" id="GO:0006508">
    <property type="term" value="P:proteolysis"/>
    <property type="evidence" value="ECO:0007669"/>
    <property type="project" value="InterPro"/>
</dbReference>
<dbReference type="CDD" id="cd00190">
    <property type="entry name" value="Tryp_SPc"/>
    <property type="match status" value="1"/>
</dbReference>
<organism evidence="9 10">
    <name type="scientific">Plutella xylostella</name>
    <name type="common">Diamondback moth</name>
    <name type="synonym">Plutella maculipennis</name>
    <dbReference type="NCBI Taxonomy" id="51655"/>
    <lineage>
        <taxon>Eukaryota</taxon>
        <taxon>Metazoa</taxon>
        <taxon>Ecdysozoa</taxon>
        <taxon>Arthropoda</taxon>
        <taxon>Hexapoda</taxon>
        <taxon>Insecta</taxon>
        <taxon>Pterygota</taxon>
        <taxon>Neoptera</taxon>
        <taxon>Endopterygota</taxon>
        <taxon>Lepidoptera</taxon>
        <taxon>Glossata</taxon>
        <taxon>Ditrysia</taxon>
        <taxon>Yponomeutoidea</taxon>
        <taxon>Plutellidae</taxon>
        <taxon>Plutella</taxon>
    </lineage>
</organism>
<dbReference type="SMART" id="SM00020">
    <property type="entry name" value="Tryp_SPc"/>
    <property type="match status" value="1"/>
</dbReference>
<dbReference type="Gene3D" id="3.30.70.270">
    <property type="match status" value="2"/>
</dbReference>
<dbReference type="GO" id="GO:0003723">
    <property type="term" value="F:RNA binding"/>
    <property type="evidence" value="ECO:0007669"/>
    <property type="project" value="UniProtKB-KW"/>
</dbReference>
<dbReference type="GO" id="GO:0004252">
    <property type="term" value="F:serine-type endopeptidase activity"/>
    <property type="evidence" value="ECO:0007669"/>
    <property type="project" value="InterPro"/>
</dbReference>
<keyword evidence="10" id="KW-1185">Reference proteome</keyword>
<dbReference type="Gene3D" id="2.40.10.10">
    <property type="entry name" value="Trypsin-like serine proteases"/>
    <property type="match status" value="1"/>
</dbReference>
<feature type="domain" description="Reverse transcriptase" evidence="8">
    <location>
        <begin position="1959"/>
        <end position="2136"/>
    </location>
</feature>
<evidence type="ECO:0000256" key="3">
    <source>
        <dbReference type="ARBA" id="ARBA00022842"/>
    </source>
</evidence>
<evidence type="ECO:0000259" key="7">
    <source>
        <dbReference type="PROSITE" id="PS50240"/>
    </source>
</evidence>
<dbReference type="Pfam" id="PF20049">
    <property type="entry name" value="DUF6451"/>
    <property type="match status" value="1"/>
</dbReference>
<dbReference type="Gene3D" id="3.10.10.10">
    <property type="entry name" value="HIV Type 1 Reverse Transcriptase, subunit A, domain 1"/>
    <property type="match status" value="1"/>
</dbReference>
<evidence type="ECO:0000313" key="9">
    <source>
        <dbReference type="EMBL" id="CAG9108987.1"/>
    </source>
</evidence>
<dbReference type="InterPro" id="IPR005312">
    <property type="entry name" value="DUF1759"/>
</dbReference>
<reference evidence="9" key="1">
    <citation type="submission" date="2020-11" db="EMBL/GenBank/DDBJ databases">
        <authorList>
            <person name="Whiteford S."/>
        </authorList>
    </citation>
    <scope>NUCLEOTIDE SEQUENCE</scope>
</reference>
<dbReference type="PANTHER" id="PTHR47331">
    <property type="entry name" value="PHD-TYPE DOMAIN-CONTAINING PROTEIN"/>
    <property type="match status" value="1"/>
</dbReference>
<keyword evidence="3" id="KW-0460">Magnesium</keyword>
<dbReference type="Pfam" id="PF00078">
    <property type="entry name" value="RVT_1"/>
    <property type="match status" value="1"/>
</dbReference>
<dbReference type="Pfam" id="PF00089">
    <property type="entry name" value="Trypsin"/>
    <property type="match status" value="1"/>
</dbReference>
<proteinExistence type="predicted"/>
<feature type="domain" description="Peptidase A2" evidence="6">
    <location>
        <begin position="416"/>
        <end position="452"/>
    </location>
</feature>
<dbReference type="GO" id="GO:0015074">
    <property type="term" value="P:DNA integration"/>
    <property type="evidence" value="ECO:0007669"/>
    <property type="project" value="UniProtKB-KW"/>
</dbReference>
<dbReference type="EC" id="2.7.7.49" evidence="1"/>
<keyword evidence="2" id="KW-0378">Hydrolase</keyword>
<dbReference type="CDD" id="cd01647">
    <property type="entry name" value="RT_LTR"/>
    <property type="match status" value="1"/>
</dbReference>
<dbReference type="InterPro" id="IPR055469">
    <property type="entry name" value="DUF7041"/>
</dbReference>
<dbReference type="SUPFAM" id="SSF50630">
    <property type="entry name" value="Acid proteases"/>
    <property type="match status" value="2"/>
</dbReference>
<dbReference type="InterPro" id="IPR009003">
    <property type="entry name" value="Peptidase_S1_PA"/>
</dbReference>
<dbReference type="GO" id="GO:0003964">
    <property type="term" value="F:RNA-directed DNA polymerase activity"/>
    <property type="evidence" value="ECO:0007669"/>
    <property type="project" value="UniProtKB-EC"/>
</dbReference>
<dbReference type="Proteomes" id="UP000653454">
    <property type="component" value="Unassembled WGS sequence"/>
</dbReference>
<dbReference type="PANTHER" id="PTHR47331:SF1">
    <property type="entry name" value="GAG-LIKE PROTEIN"/>
    <property type="match status" value="1"/>
</dbReference>
<evidence type="ECO:0000256" key="5">
    <source>
        <dbReference type="ARBA" id="ARBA00022908"/>
    </source>
</evidence>
<dbReference type="PROSITE" id="PS50175">
    <property type="entry name" value="ASP_PROT_RETROV"/>
    <property type="match status" value="2"/>
</dbReference>
<dbReference type="FunFam" id="2.40.70.10:FF:000130">
    <property type="entry name" value="Retrovirus-related Pol polyprotein from transposon opus-like Protein"/>
    <property type="match status" value="1"/>
</dbReference>